<gene>
    <name evidence="1" type="ORF">J108_20675</name>
</gene>
<sequence>MYAESASGEVRAVIGSNLRPGNVWQTVELPRLMDNPHVNRIVVIDPDTGIETTVFQR</sequence>
<reference evidence="1 2" key="1">
    <citation type="journal article" date="2013" name="Genome Announc.">
        <title>Genome Sequence of an Epidemic Isolate of Mycobacterium abscessus subsp. bolletii from Rio de Janeiro, Brazil.</title>
        <authorList>
            <person name="Davidson R.M."/>
            <person name="Reynolds P.R."/>
            <person name="Farias-Hesson E."/>
            <person name="Duarte R.S."/>
            <person name="Jackson M."/>
            <person name="Strong M."/>
        </authorList>
    </citation>
    <scope>NUCLEOTIDE SEQUENCE [LARGE SCALE GENOMIC DNA]</scope>
    <source>
        <strain evidence="1 2">CRM-0020</strain>
    </source>
</reference>
<evidence type="ECO:0000313" key="1">
    <source>
        <dbReference type="EMBL" id="EPQ21541.1"/>
    </source>
</evidence>
<dbReference type="AlphaFoldDB" id="A0A829HPU2"/>
<comment type="caution">
    <text evidence="1">The sequence shown here is derived from an EMBL/GenBank/DDBJ whole genome shotgun (WGS) entry which is preliminary data.</text>
</comment>
<name>A0A829HPU2_9MYCO</name>
<dbReference type="EMBL" id="ATFQ01000031">
    <property type="protein sequence ID" value="EPQ21541.1"/>
    <property type="molecule type" value="Genomic_DNA"/>
</dbReference>
<organism evidence="1 2">
    <name type="scientific">Mycobacteroides abscessus subsp. bolletii CRM-0020</name>
    <dbReference type="NCBI Taxonomy" id="1306401"/>
    <lineage>
        <taxon>Bacteria</taxon>
        <taxon>Bacillati</taxon>
        <taxon>Actinomycetota</taxon>
        <taxon>Actinomycetes</taxon>
        <taxon>Mycobacteriales</taxon>
        <taxon>Mycobacteriaceae</taxon>
        <taxon>Mycobacteroides</taxon>
        <taxon>Mycobacteroides abscessus</taxon>
    </lineage>
</organism>
<proteinExistence type="predicted"/>
<accession>A0A829HPU2</accession>
<protein>
    <submittedName>
        <fullName evidence="1">Uncharacterized protein</fullName>
    </submittedName>
</protein>
<evidence type="ECO:0000313" key="2">
    <source>
        <dbReference type="Proteomes" id="UP000014969"/>
    </source>
</evidence>
<dbReference type="Proteomes" id="UP000014969">
    <property type="component" value="Unassembled WGS sequence"/>
</dbReference>